<dbReference type="Pfam" id="PF14040">
    <property type="entry name" value="DNase_NucA_NucB"/>
    <property type="match status" value="1"/>
</dbReference>
<dbReference type="RefSeq" id="WP_234442537.1">
    <property type="nucleotide sequence ID" value="NZ_JABXWF010000016.1"/>
</dbReference>
<feature type="domain" description="Deoxyribonuclease NucA/NucB" evidence="2">
    <location>
        <begin position="320"/>
        <end position="405"/>
    </location>
</feature>
<keyword evidence="4" id="KW-1185">Reference proteome</keyword>
<evidence type="ECO:0000256" key="1">
    <source>
        <dbReference type="SAM" id="MobiDB-lite"/>
    </source>
</evidence>
<dbReference type="EMBL" id="JARAWJ010000025">
    <property type="protein sequence ID" value="MDX3041248.1"/>
    <property type="molecule type" value="Genomic_DNA"/>
</dbReference>
<proteinExistence type="predicted"/>
<reference evidence="3 4" key="1">
    <citation type="journal article" date="2023" name="Microb. Genom.">
        <title>Mesoterricola silvestris gen. nov., sp. nov., Mesoterricola sediminis sp. nov., Geothrix oryzae sp. nov., Geothrix edaphica sp. nov., Geothrix rubra sp. nov., and Geothrix limicola sp. nov., six novel members of Acidobacteriota isolated from soils.</title>
        <authorList>
            <person name="Weisberg A.J."/>
            <person name="Pearce E."/>
            <person name="Kramer C.G."/>
            <person name="Chang J.H."/>
            <person name="Clarke C.R."/>
        </authorList>
    </citation>
    <scope>NUCLEOTIDE SEQUENCE [LARGE SCALE GENOMIC DNA]</scope>
    <source>
        <strain evidence="3 4">NE20-4-1</strain>
    </source>
</reference>
<evidence type="ECO:0000259" key="2">
    <source>
        <dbReference type="Pfam" id="PF14040"/>
    </source>
</evidence>
<sequence length="414" mass="44321">MHTSVLPVGTRLPSLSDLQRAGGKDLLVKEREAFTGSVHAPEVVGPASTYGRVSSQRSAVADPPVTYPEPARTMTPQECIKGLGTDKKFFFKSRFASCSGAVFFTVWSQNGRPVGETQFVYLSVGTIAKDSRDVRVTQYFTKMQKTGVLPTSAMMIKPSVKIPKVWPSTAKVTQTGAVPGARSFDVIAAQQPAGFTRVLKAAAGQGSKPADAVASVFEASAVITPPPGYTARGELSGTLFFLPPRWDKASYLPKKAQGGAVFTYLVPLVYSTKAGSPEKAVANHIKTAFTKPGSTKPANAGKKVPGASPQSPLRRLYHDNARRKKNRSTAVSACKKAFGNDYAKGGKECDEYPFATTYEGCAQKTYEPSAPKNNFSVLPLAKKDNGNAGNLLGQFMTLNRILDGDDDGFYVTIK</sequence>
<gene>
    <name evidence="3" type="ORF">PV383_29250</name>
</gene>
<dbReference type="InterPro" id="IPR029476">
    <property type="entry name" value="DNase_NucA_NucB"/>
</dbReference>
<evidence type="ECO:0000313" key="4">
    <source>
        <dbReference type="Proteomes" id="UP001282474"/>
    </source>
</evidence>
<protein>
    <submittedName>
        <fullName evidence="3">NucA/NucB deoxyribonuclease domain-containing protein</fullName>
    </submittedName>
</protein>
<name>A0ABU4MYF9_9ACTN</name>
<feature type="region of interest" description="Disordered" evidence="1">
    <location>
        <begin position="291"/>
        <end position="327"/>
    </location>
</feature>
<evidence type="ECO:0000313" key="3">
    <source>
        <dbReference type="EMBL" id="MDX3041248.1"/>
    </source>
</evidence>
<dbReference type="Proteomes" id="UP001282474">
    <property type="component" value="Unassembled WGS sequence"/>
</dbReference>
<accession>A0ABU4MYF9</accession>
<organism evidence="3 4">
    <name type="scientific">Streptomyces caniscabiei</name>
    <dbReference type="NCBI Taxonomy" id="2746961"/>
    <lineage>
        <taxon>Bacteria</taxon>
        <taxon>Bacillati</taxon>
        <taxon>Actinomycetota</taxon>
        <taxon>Actinomycetes</taxon>
        <taxon>Kitasatosporales</taxon>
        <taxon>Streptomycetaceae</taxon>
        <taxon>Streptomyces</taxon>
    </lineage>
</organism>
<comment type="caution">
    <text evidence="3">The sequence shown here is derived from an EMBL/GenBank/DDBJ whole genome shotgun (WGS) entry which is preliminary data.</text>
</comment>